<organism evidence="1 2">
    <name type="scientific">Rotaria sordida</name>
    <dbReference type="NCBI Taxonomy" id="392033"/>
    <lineage>
        <taxon>Eukaryota</taxon>
        <taxon>Metazoa</taxon>
        <taxon>Spiralia</taxon>
        <taxon>Gnathifera</taxon>
        <taxon>Rotifera</taxon>
        <taxon>Eurotatoria</taxon>
        <taxon>Bdelloidea</taxon>
        <taxon>Philodinida</taxon>
        <taxon>Philodinidae</taxon>
        <taxon>Rotaria</taxon>
    </lineage>
</organism>
<dbReference type="AlphaFoldDB" id="A0A820L623"/>
<dbReference type="Proteomes" id="UP000663874">
    <property type="component" value="Unassembled WGS sequence"/>
</dbReference>
<dbReference type="EMBL" id="CAJOBE010048129">
    <property type="protein sequence ID" value="CAF4348274.1"/>
    <property type="molecule type" value="Genomic_DNA"/>
</dbReference>
<protein>
    <submittedName>
        <fullName evidence="1">Uncharacterized protein</fullName>
    </submittedName>
</protein>
<accession>A0A820L623</accession>
<reference evidence="1" key="1">
    <citation type="submission" date="2021-02" db="EMBL/GenBank/DDBJ databases">
        <authorList>
            <person name="Nowell W R."/>
        </authorList>
    </citation>
    <scope>NUCLEOTIDE SEQUENCE</scope>
</reference>
<name>A0A820L623_9BILA</name>
<sequence>TYSGYGHSCPSYDCCSSSTPRYPSTLGCQYIYHEKCSDKSSSTRKHFYELHDGHPEYMFQKYTDVKFPFHLTERRGLDKCYEKWNKKEHQQEE</sequence>
<proteinExistence type="predicted"/>
<comment type="caution">
    <text evidence="1">The sequence shown here is derived from an EMBL/GenBank/DDBJ whole genome shotgun (WGS) entry which is preliminary data.</text>
</comment>
<gene>
    <name evidence="1" type="ORF">FNK824_LOCUS42251</name>
</gene>
<evidence type="ECO:0000313" key="2">
    <source>
        <dbReference type="Proteomes" id="UP000663874"/>
    </source>
</evidence>
<feature type="non-terminal residue" evidence="1">
    <location>
        <position position="1"/>
    </location>
</feature>
<evidence type="ECO:0000313" key="1">
    <source>
        <dbReference type="EMBL" id="CAF4348274.1"/>
    </source>
</evidence>